<keyword evidence="3" id="KW-0805">Transcription regulation</keyword>
<dbReference type="PROSITE" id="PS51372">
    <property type="entry name" value="PRD_2"/>
    <property type="match status" value="2"/>
</dbReference>
<dbReference type="Gene3D" id="1.20.58.1950">
    <property type="match status" value="1"/>
</dbReference>
<evidence type="ECO:0000256" key="2">
    <source>
        <dbReference type="ARBA" id="ARBA00022884"/>
    </source>
</evidence>
<protein>
    <submittedName>
        <fullName evidence="8">PRD domain-containing protein</fullName>
    </submittedName>
</protein>
<dbReference type="PROSITE" id="PS00654">
    <property type="entry name" value="PRD_1"/>
    <property type="match status" value="1"/>
</dbReference>
<evidence type="ECO:0000259" key="7">
    <source>
        <dbReference type="PROSITE" id="PS51372"/>
    </source>
</evidence>
<evidence type="ECO:0000256" key="3">
    <source>
        <dbReference type="ARBA" id="ARBA00023015"/>
    </source>
</evidence>
<dbReference type="PANTHER" id="PTHR30185:SF15">
    <property type="entry name" value="CRYPTIC BETA-GLUCOSIDE BGL OPERON ANTITERMINATOR"/>
    <property type="match status" value="1"/>
</dbReference>
<evidence type="ECO:0000313" key="8">
    <source>
        <dbReference type="EMBL" id="KAB1437510.1"/>
    </source>
</evidence>
<feature type="domain" description="PRD" evidence="7">
    <location>
        <begin position="172"/>
        <end position="279"/>
    </location>
</feature>
<dbReference type="InterPro" id="IPR001550">
    <property type="entry name" value="Transcrpt_antitermin_CS"/>
</dbReference>
<reference evidence="8 9" key="1">
    <citation type="submission" date="2019-09" db="EMBL/GenBank/DDBJ databases">
        <authorList>
            <person name="Valk L.C."/>
        </authorList>
    </citation>
    <scope>NUCLEOTIDE SEQUENCE [LARGE SCALE GENOMIC DNA]</scope>
    <source>
        <strain evidence="8">GalUA</strain>
    </source>
</reference>
<dbReference type="InterPro" id="IPR018247">
    <property type="entry name" value="EF_Hand_1_Ca_BS"/>
</dbReference>
<dbReference type="Gene3D" id="2.30.24.10">
    <property type="entry name" value="CAT RNA-binding domain"/>
    <property type="match status" value="1"/>
</dbReference>
<reference evidence="8 9" key="2">
    <citation type="submission" date="2020-02" db="EMBL/GenBank/DDBJ databases">
        <title>Candidatus Galacturonibacter soehngenii shows hetero-acetogenic catabolism of galacturonic acid but lacks a canonical carbon monoxide dehydrogenase/acetyl-CoA synthase complex.</title>
        <authorList>
            <person name="Diender M."/>
            <person name="Stouten G.R."/>
            <person name="Petersen J.F."/>
            <person name="Nielsen P.H."/>
            <person name="Dueholm M.S."/>
            <person name="Pronk J.T."/>
            <person name="Van Loosdrecht M.C.M."/>
        </authorList>
    </citation>
    <scope>NUCLEOTIDE SEQUENCE [LARGE SCALE GENOMIC DNA]</scope>
    <source>
        <strain evidence="8">GalUA</strain>
    </source>
</reference>
<dbReference type="OrthoDB" id="9813552at2"/>
<accession>A0A7V7UB11</accession>
<dbReference type="Pfam" id="PF00874">
    <property type="entry name" value="PRD"/>
    <property type="match status" value="2"/>
</dbReference>
<keyword evidence="9" id="KW-1185">Reference proteome</keyword>
<dbReference type="SUPFAM" id="SSF50151">
    <property type="entry name" value="SacY-like RNA-binding domain"/>
    <property type="match status" value="1"/>
</dbReference>
<organism evidence="8 9">
    <name type="scientific">Candidatus Galacturonatibacter soehngenii</name>
    <dbReference type="NCBI Taxonomy" id="2307010"/>
    <lineage>
        <taxon>Bacteria</taxon>
        <taxon>Bacillati</taxon>
        <taxon>Bacillota</taxon>
        <taxon>Clostridia</taxon>
        <taxon>Lachnospirales</taxon>
        <taxon>Lachnospiraceae</taxon>
        <taxon>Candidatus Galacturonatibacter</taxon>
    </lineage>
</organism>
<dbReference type="AlphaFoldDB" id="A0A7V7UB11"/>
<gene>
    <name evidence="8" type="ORF">F7O84_07835</name>
</gene>
<evidence type="ECO:0000256" key="5">
    <source>
        <dbReference type="ARBA" id="ARBA00023163"/>
    </source>
</evidence>
<dbReference type="Proteomes" id="UP000461768">
    <property type="component" value="Unassembled WGS sequence"/>
</dbReference>
<keyword evidence="4" id="KW-0010">Activator</keyword>
<comment type="similarity">
    <text evidence="6">Belongs to the transcriptional antiterminator BglG family.</text>
</comment>
<dbReference type="EMBL" id="WAGX01000005">
    <property type="protein sequence ID" value="KAB1437510.1"/>
    <property type="molecule type" value="Genomic_DNA"/>
</dbReference>
<dbReference type="SUPFAM" id="SSF63520">
    <property type="entry name" value="PTS-regulatory domain, PRD"/>
    <property type="match status" value="2"/>
</dbReference>
<dbReference type="InterPro" id="IPR036650">
    <property type="entry name" value="CAT_RNA-bd_dom_sf"/>
</dbReference>
<dbReference type="InterPro" id="IPR004341">
    <property type="entry name" value="CAT_RNA-bd_dom"/>
</dbReference>
<dbReference type="InterPro" id="IPR011608">
    <property type="entry name" value="PRD"/>
</dbReference>
<dbReference type="PROSITE" id="PS00018">
    <property type="entry name" value="EF_HAND_1"/>
    <property type="match status" value="1"/>
</dbReference>
<proteinExistence type="inferred from homology"/>
<evidence type="ECO:0000256" key="6">
    <source>
        <dbReference type="ARBA" id="ARBA00038510"/>
    </source>
</evidence>
<evidence type="ECO:0000313" key="9">
    <source>
        <dbReference type="Proteomes" id="UP000461768"/>
    </source>
</evidence>
<dbReference type="Gene3D" id="1.10.1790.10">
    <property type="entry name" value="PRD domain"/>
    <property type="match status" value="1"/>
</dbReference>
<evidence type="ECO:0000256" key="4">
    <source>
        <dbReference type="ARBA" id="ARBA00023159"/>
    </source>
</evidence>
<dbReference type="PANTHER" id="PTHR30185">
    <property type="entry name" value="CRYPTIC BETA-GLUCOSIDE BGL OPERON ANTITERMINATOR"/>
    <property type="match status" value="1"/>
</dbReference>
<dbReference type="Gene3D" id="1.20.890.100">
    <property type="match status" value="1"/>
</dbReference>
<evidence type="ECO:0000256" key="1">
    <source>
        <dbReference type="ARBA" id="ARBA00022737"/>
    </source>
</evidence>
<keyword evidence="2" id="KW-0694">RNA-binding</keyword>
<keyword evidence="1" id="KW-0677">Repeat</keyword>
<dbReference type="NCBIfam" id="NF046042">
    <property type="entry name" value="LicT"/>
    <property type="match status" value="1"/>
</dbReference>
<dbReference type="InterPro" id="IPR036634">
    <property type="entry name" value="PRD_sf"/>
</dbReference>
<dbReference type="RefSeq" id="WP_151143936.1">
    <property type="nucleotide sequence ID" value="NZ_WAGX01000005.1"/>
</dbReference>
<feature type="domain" description="PRD" evidence="7">
    <location>
        <begin position="66"/>
        <end position="171"/>
    </location>
</feature>
<comment type="caution">
    <text evidence="8">The sequence shown here is derived from an EMBL/GenBank/DDBJ whole genome shotgun (WGS) entry which is preliminary data.</text>
</comment>
<dbReference type="InterPro" id="IPR050661">
    <property type="entry name" value="BglG_antiterminators"/>
</dbReference>
<dbReference type="GO" id="GO:0045893">
    <property type="term" value="P:positive regulation of DNA-templated transcription"/>
    <property type="evidence" value="ECO:0007669"/>
    <property type="project" value="InterPro"/>
</dbReference>
<dbReference type="Pfam" id="PF03123">
    <property type="entry name" value="CAT_RBD"/>
    <property type="match status" value="1"/>
</dbReference>
<sequence>MYLITKVINNNIVCSIDKDENEVIIRGLGLGFGKKAGDEVASDKIEKIYKMEDAKVSNKLVRLLENIPLNQIQTSTDIIELTKQRLNKKLSDNIYITLTDHISFALERKEKNLEYHNALLWEIKKFYPVEYGLGLEALDLIEERLKVRLTEDEAGFIALHIVNAQLDTNMSNTVQITELIKAILSIVSKYYNLELDESTLHYERFITHLKFFGQRLFANKVSKDDDATFQDIVKSRYPNDYQCATLIGKYVEDTFHKRITEEEMMFLTIHLRRVSTVDK</sequence>
<dbReference type="GO" id="GO:0003723">
    <property type="term" value="F:RNA binding"/>
    <property type="evidence" value="ECO:0007669"/>
    <property type="project" value="UniProtKB-KW"/>
</dbReference>
<dbReference type="SMART" id="SM01061">
    <property type="entry name" value="CAT_RBD"/>
    <property type="match status" value="1"/>
</dbReference>
<keyword evidence="5" id="KW-0804">Transcription</keyword>
<name>A0A7V7UB11_9FIRM</name>